<organism evidence="15">
    <name type="scientific">Tanacetum cinerariifolium</name>
    <name type="common">Dalmatian daisy</name>
    <name type="synonym">Chrysanthemum cinerariifolium</name>
    <dbReference type="NCBI Taxonomy" id="118510"/>
    <lineage>
        <taxon>Eukaryota</taxon>
        <taxon>Viridiplantae</taxon>
        <taxon>Streptophyta</taxon>
        <taxon>Embryophyta</taxon>
        <taxon>Tracheophyta</taxon>
        <taxon>Spermatophyta</taxon>
        <taxon>Magnoliopsida</taxon>
        <taxon>eudicotyledons</taxon>
        <taxon>Gunneridae</taxon>
        <taxon>Pentapetalae</taxon>
        <taxon>asterids</taxon>
        <taxon>campanulids</taxon>
        <taxon>Asterales</taxon>
        <taxon>Asteraceae</taxon>
        <taxon>Asteroideae</taxon>
        <taxon>Anthemideae</taxon>
        <taxon>Anthemidinae</taxon>
        <taxon>Tanacetum</taxon>
    </lineage>
</organism>
<evidence type="ECO:0000256" key="7">
    <source>
        <dbReference type="ARBA" id="ARBA00022723"/>
    </source>
</evidence>
<dbReference type="FunFam" id="3.40.980.10:FF:000002">
    <property type="entry name" value="Molybdopterin molybdenumtransferase"/>
    <property type="match status" value="1"/>
</dbReference>
<keyword evidence="5" id="KW-0500">Molybdenum</keyword>
<dbReference type="GO" id="GO:0005524">
    <property type="term" value="F:ATP binding"/>
    <property type="evidence" value="ECO:0007669"/>
    <property type="project" value="UniProtKB-KW"/>
</dbReference>
<comment type="similarity">
    <text evidence="4">In the C-terminal section; belongs to the MoeA family.</text>
</comment>
<evidence type="ECO:0000256" key="5">
    <source>
        <dbReference type="ARBA" id="ARBA00022505"/>
    </source>
</evidence>
<dbReference type="Gene3D" id="2.40.340.10">
    <property type="entry name" value="MoeA, C-terminal, domain IV"/>
    <property type="match status" value="1"/>
</dbReference>
<keyword evidence="12" id="KW-0511">Multifunctional enzyme</keyword>
<name>A0A6L2MBW9_TANCI</name>
<protein>
    <submittedName>
        <fullName evidence="15">Molybdopterin biosynthesis protein CNX1</fullName>
    </submittedName>
</protein>
<dbReference type="CDD" id="cd00886">
    <property type="entry name" value="MogA_MoaB"/>
    <property type="match status" value="1"/>
</dbReference>
<keyword evidence="10" id="KW-0460">Magnesium</keyword>
<dbReference type="InterPro" id="IPR005135">
    <property type="entry name" value="Endo/exonuclease/phosphatase"/>
</dbReference>
<keyword evidence="7" id="KW-0479">Metal-binding</keyword>
<dbReference type="InterPro" id="IPR005110">
    <property type="entry name" value="MoeA_linker/N"/>
</dbReference>
<evidence type="ECO:0000256" key="13">
    <source>
        <dbReference type="SAM" id="MobiDB-lite"/>
    </source>
</evidence>
<evidence type="ECO:0000259" key="14">
    <source>
        <dbReference type="SMART" id="SM00852"/>
    </source>
</evidence>
<dbReference type="UniPathway" id="UPA00344"/>
<dbReference type="Gene3D" id="2.170.190.11">
    <property type="entry name" value="Molybdopterin biosynthesis moea protein, domain 3"/>
    <property type="match status" value="1"/>
</dbReference>
<comment type="pathway">
    <text evidence="2">Cofactor biosynthesis; molybdopterin biosynthesis.</text>
</comment>
<dbReference type="GO" id="GO:0006777">
    <property type="term" value="P:Mo-molybdopterin cofactor biosynthetic process"/>
    <property type="evidence" value="ECO:0007669"/>
    <property type="project" value="UniProtKB-KW"/>
</dbReference>
<keyword evidence="8" id="KW-0547">Nucleotide-binding</keyword>
<evidence type="ECO:0000256" key="6">
    <source>
        <dbReference type="ARBA" id="ARBA00022679"/>
    </source>
</evidence>
<evidence type="ECO:0000256" key="4">
    <source>
        <dbReference type="ARBA" id="ARBA00008339"/>
    </source>
</evidence>
<dbReference type="InterPro" id="IPR036691">
    <property type="entry name" value="Endo/exonu/phosph_ase_sf"/>
</dbReference>
<dbReference type="PROSITE" id="PS01079">
    <property type="entry name" value="MOCF_BIOSYNTHESIS_2"/>
    <property type="match status" value="1"/>
</dbReference>
<feature type="domain" description="MoaB/Mog" evidence="14">
    <location>
        <begin position="1038"/>
        <end position="1185"/>
    </location>
</feature>
<feature type="region of interest" description="Disordered" evidence="13">
    <location>
        <begin position="1470"/>
        <end position="1495"/>
    </location>
</feature>
<proteinExistence type="inferred from homology"/>
<dbReference type="SUPFAM" id="SSF56219">
    <property type="entry name" value="DNase I-like"/>
    <property type="match status" value="1"/>
</dbReference>
<reference evidence="15" key="1">
    <citation type="journal article" date="2019" name="Sci. Rep.">
        <title>Draft genome of Tanacetum cinerariifolium, the natural source of mosquito coil.</title>
        <authorList>
            <person name="Yamashiro T."/>
            <person name="Shiraishi A."/>
            <person name="Satake H."/>
            <person name="Nakayama K."/>
        </authorList>
    </citation>
    <scope>NUCLEOTIDE SEQUENCE</scope>
</reference>
<dbReference type="CDD" id="cd01650">
    <property type="entry name" value="RT_nLTR_like"/>
    <property type="match status" value="1"/>
</dbReference>
<dbReference type="GO" id="GO:0046872">
    <property type="term" value="F:metal ion binding"/>
    <property type="evidence" value="ECO:0007669"/>
    <property type="project" value="UniProtKB-KW"/>
</dbReference>
<dbReference type="InterPro" id="IPR008284">
    <property type="entry name" value="MoCF_biosynth_CS"/>
</dbReference>
<dbReference type="InterPro" id="IPR036688">
    <property type="entry name" value="MoeA_C_domain_IV_sf"/>
</dbReference>
<dbReference type="SMART" id="SM00852">
    <property type="entry name" value="MoCF_biosynth"/>
    <property type="match status" value="2"/>
</dbReference>
<comment type="caution">
    <text evidence="15">The sequence shown here is derived from an EMBL/GenBank/DDBJ whole genome shotgun (WGS) entry which is preliminary data.</text>
</comment>
<dbReference type="NCBIfam" id="NF045515">
    <property type="entry name" value="Glp_gephyrin"/>
    <property type="match status" value="1"/>
</dbReference>
<evidence type="ECO:0000256" key="11">
    <source>
        <dbReference type="ARBA" id="ARBA00023150"/>
    </source>
</evidence>
<keyword evidence="11" id="KW-0501">Molybdenum cofactor biosynthesis</keyword>
<dbReference type="InterPro" id="IPR000477">
    <property type="entry name" value="RT_dom"/>
</dbReference>
<dbReference type="CDD" id="cd00887">
    <property type="entry name" value="MoeA"/>
    <property type="match status" value="1"/>
</dbReference>
<feature type="region of interest" description="Disordered" evidence="13">
    <location>
        <begin position="1"/>
        <end position="56"/>
    </location>
</feature>
<dbReference type="GO" id="GO:0005829">
    <property type="term" value="C:cytosol"/>
    <property type="evidence" value="ECO:0007669"/>
    <property type="project" value="TreeGrafter"/>
</dbReference>
<evidence type="ECO:0000256" key="8">
    <source>
        <dbReference type="ARBA" id="ARBA00022741"/>
    </source>
</evidence>
<evidence type="ECO:0000256" key="2">
    <source>
        <dbReference type="ARBA" id="ARBA00005046"/>
    </source>
</evidence>
<dbReference type="Pfam" id="PF00078">
    <property type="entry name" value="RVT_1"/>
    <property type="match status" value="1"/>
</dbReference>
<dbReference type="Pfam" id="PF13966">
    <property type="entry name" value="zf-RVT"/>
    <property type="match status" value="1"/>
</dbReference>
<gene>
    <name evidence="15" type="ORF">Tci_043461</name>
</gene>
<keyword evidence="6" id="KW-0808">Transferase</keyword>
<dbReference type="Pfam" id="PF03453">
    <property type="entry name" value="MoeA_N"/>
    <property type="match status" value="1"/>
</dbReference>
<evidence type="ECO:0000256" key="10">
    <source>
        <dbReference type="ARBA" id="ARBA00022842"/>
    </source>
</evidence>
<sequence length="1518" mass="169333">MVYTSDGDSVQGDKSKSVDAQLSDGKYDEESDVDGVSETVFGENSSSHNVSGRDKDIQQSEDPFCLYDLLKKHPVGDGGGEDDTIANDVEKEKMPSVHANVMNTNIEVTESSIGLCHKSKKEWIKELNSKHRVNFLALQETKLERVSHTDVKFLWGNSNYQFISSDSNGSSGVYAPQQLSMKRSLWDYISSLLRRWNGDSIVMGDFNDVRCKEERLGSLFNPLGARLFNQFIKSSGLVKVKLEGYSFTWSHPSASKMSKLDRFFVTEGMLSVFPSMTAICLDRHLSNHRPILLHEVASQDAAQKSKIKWAIEGDENSKFFHGIINKKKSYLSFRGVFVDGIWCTDPVKVKDTFKDHFQARFEQPSPNRFKLSSPFTKWLSPDQVVHMDSNVSRNEIRRAVWDYGDNKSPGPDGYSFEFFRKYWSFIGLDFCCAVEHFFEHGSFSKGCNSSFIALIPKVSDAKFVSDFRPISLIGCVYKVVTKILANRLASIISNLVSDTQSAFVAKRNILDGPFILNELLSWCKKSKKQAMFFKVDFTKAYDSVRWDYLLDVLHAFGFGPKWCRWIRGDGLSTRFWLDIWVSELPLSERFPRLFMLDVEKEVSVAAKLGSVSINVSFRRGVCDGVERQQWDELQSLMRSVFLSSSGDRWICDLHGDGKYRVKEVRNFIDDLFLPSHPEVTRWVKCIPKKINIFVWRARRDCLPTRQNLIRRGVVLESDDCPLCEDSVEESQHVFFQCSIAQCVIYKIFRWWDLDGQNLTSFSDRQAWFLSIRLPSKTKMLLEGVFYVALWICRWWDLDGQNLTSFSDWQAWFLSIRLSSRTKMLLEGVFYVAWWYIWGFRNRSVFDESPPRRSKMMMISAEEALEIVITAASKQRLQPVTVSINDAAIGMVLAQDIRAHDPLPPYPASIKDGYAVIAADGPGEYPVITESRAGNDGLGVTLTPGTVAYVTTGGPIPDGADAVVQVEDTELVETAPSEPKRVRILVKTNKGVDIRPVGCDISKDAVVLKAEELLGAAEIGLLATLGVLTVKVYPTPTIAVLSTGDELVEPTCKSLSRGQIRDSNRAMIVAAAIQQKCKIIDLGIARDDEDEIRTILDKALSGDIDILLTSGGVSMGDRDFVKPFLQNKGRVHFDKIAMRPGKPLTFAEITSQSGEKVKKILAFGLPGNPVSCLVCFNLFVIPSIRNLSGWTKPHLPRVHAYLKHSIRTDSSRKEFHRAIIRWDNNAGLSFPGFVAESTGHQLSSRLLSMKSANALLELPPLGREIPSGTRVSAILISDISGFDLGESLLSSNLDAVAQNINSLKVSTDTSPSSTYKVAILTVSDTVASGAGPDRSGPRAVSVVNSASEKLGGAIVAATAVVPDEVQDIQEILQRWSDIEKMDLIITLGGTGFTPRDVTPEATKTVIEKETPGLLHVMMQESLKVTQFAMLSRAAAGIRGSTLIINMPGNPNAVGECMEAILPVLKHALKQVKGDKREKHPRHVPHAQADPKDVWEHSYQVATKDDKGPPPSCDCKCIQE</sequence>
<evidence type="ECO:0000256" key="9">
    <source>
        <dbReference type="ARBA" id="ARBA00022840"/>
    </source>
</evidence>
<dbReference type="InterPro" id="IPR026960">
    <property type="entry name" value="RVT-Znf"/>
</dbReference>
<dbReference type="Gene3D" id="3.60.10.10">
    <property type="entry name" value="Endonuclease/exonuclease/phosphatase"/>
    <property type="match status" value="1"/>
</dbReference>
<dbReference type="Pfam" id="PF03454">
    <property type="entry name" value="MoeA_C"/>
    <property type="match status" value="1"/>
</dbReference>
<dbReference type="SUPFAM" id="SSF63867">
    <property type="entry name" value="MoeA C-terminal domain-like"/>
    <property type="match status" value="1"/>
</dbReference>
<dbReference type="SUPFAM" id="SSF53218">
    <property type="entry name" value="Molybdenum cofactor biosynthesis proteins"/>
    <property type="match status" value="2"/>
</dbReference>
<dbReference type="GO" id="GO:0061599">
    <property type="term" value="F:molybdopterin molybdotransferase activity"/>
    <property type="evidence" value="ECO:0007669"/>
    <property type="project" value="TreeGrafter"/>
</dbReference>
<dbReference type="SUPFAM" id="SSF63882">
    <property type="entry name" value="MoeA N-terminal region -like"/>
    <property type="match status" value="1"/>
</dbReference>
<dbReference type="FunFam" id="3.40.980.10:FF:000009">
    <property type="entry name" value="Molybdopterin molybdenumtransferase"/>
    <property type="match status" value="1"/>
</dbReference>
<accession>A0A6L2MBW9</accession>
<feature type="domain" description="MoaB/Mog" evidence="14">
    <location>
        <begin position="1317"/>
        <end position="1466"/>
    </location>
</feature>
<evidence type="ECO:0000256" key="1">
    <source>
        <dbReference type="ARBA" id="ARBA00001946"/>
    </source>
</evidence>
<dbReference type="PROSITE" id="PS01078">
    <property type="entry name" value="MOCF_BIOSYNTHESIS_1"/>
    <property type="match status" value="1"/>
</dbReference>
<evidence type="ECO:0000256" key="12">
    <source>
        <dbReference type="ARBA" id="ARBA00023268"/>
    </source>
</evidence>
<dbReference type="InterPro" id="IPR005111">
    <property type="entry name" value="MoeA_C_domain_IV"/>
</dbReference>
<comment type="cofactor">
    <cofactor evidence="1">
        <name>Mg(2+)</name>
        <dbReference type="ChEBI" id="CHEBI:18420"/>
    </cofactor>
</comment>
<dbReference type="InterPro" id="IPR001453">
    <property type="entry name" value="MoaB/Mog_dom"/>
</dbReference>
<dbReference type="FunFam" id="2.170.190.11:FF:000001">
    <property type="entry name" value="Molybdopterin molybdenumtransferase"/>
    <property type="match status" value="1"/>
</dbReference>
<dbReference type="Pfam" id="PF03372">
    <property type="entry name" value="Exo_endo_phos"/>
    <property type="match status" value="1"/>
</dbReference>
<dbReference type="Gene3D" id="3.40.980.10">
    <property type="entry name" value="MoaB/Mog-like domain"/>
    <property type="match status" value="2"/>
</dbReference>
<dbReference type="Gene3D" id="3.90.105.10">
    <property type="entry name" value="Molybdopterin biosynthesis moea protein, domain 2"/>
    <property type="match status" value="1"/>
</dbReference>
<comment type="similarity">
    <text evidence="3">In the N-terminal section; belongs to the MoaB/Mog family.</text>
</comment>
<dbReference type="InterPro" id="IPR036425">
    <property type="entry name" value="MoaB/Mog-like_dom_sf"/>
</dbReference>
<evidence type="ECO:0000256" key="3">
    <source>
        <dbReference type="ARBA" id="ARBA00007589"/>
    </source>
</evidence>
<dbReference type="NCBIfam" id="TIGR00177">
    <property type="entry name" value="molyb_syn"/>
    <property type="match status" value="2"/>
</dbReference>
<dbReference type="InterPro" id="IPR038987">
    <property type="entry name" value="MoeA-like"/>
</dbReference>
<dbReference type="InterPro" id="IPR036135">
    <property type="entry name" value="MoeA_linker/N_sf"/>
</dbReference>
<dbReference type="EMBL" id="BKCJ010006313">
    <property type="protein sequence ID" value="GEU71483.1"/>
    <property type="molecule type" value="Genomic_DNA"/>
</dbReference>
<dbReference type="Pfam" id="PF00994">
    <property type="entry name" value="MoCF_biosynth"/>
    <property type="match status" value="2"/>
</dbReference>
<dbReference type="PANTHER" id="PTHR10192:SF5">
    <property type="entry name" value="GEPHYRIN"/>
    <property type="match status" value="1"/>
</dbReference>
<dbReference type="PANTHER" id="PTHR10192">
    <property type="entry name" value="MOLYBDOPTERIN BIOSYNTHESIS PROTEIN"/>
    <property type="match status" value="1"/>
</dbReference>
<evidence type="ECO:0000313" key="15">
    <source>
        <dbReference type="EMBL" id="GEU71483.1"/>
    </source>
</evidence>
<keyword evidence="9" id="KW-0067">ATP-binding</keyword>
<dbReference type="FunFam" id="2.40.340.10:FF:000004">
    <property type="entry name" value="Molybdopterin molybdenumtransferase"/>
    <property type="match status" value="1"/>
</dbReference>